<feature type="domain" description="Cadherin C-terminal catenin-binding" evidence="2">
    <location>
        <begin position="7"/>
        <end position="136"/>
    </location>
</feature>
<dbReference type="Proteomes" id="UP000829720">
    <property type="component" value="Unassembled WGS sequence"/>
</dbReference>
<dbReference type="EMBL" id="JAERUA010000002">
    <property type="protein sequence ID" value="KAI1902539.1"/>
    <property type="molecule type" value="Genomic_DNA"/>
</dbReference>
<gene>
    <name evidence="3" type="ORF">AGOR_G00016920</name>
</gene>
<accession>A0A8T3DYZ6</accession>
<evidence type="ECO:0000313" key="4">
    <source>
        <dbReference type="Proteomes" id="UP000829720"/>
    </source>
</evidence>
<proteinExistence type="predicted"/>
<feature type="compositionally biased region" description="Pro residues" evidence="1">
    <location>
        <begin position="106"/>
        <end position="120"/>
    </location>
</feature>
<keyword evidence="4" id="KW-1185">Reference proteome</keyword>
<feature type="region of interest" description="Disordered" evidence="1">
    <location>
        <begin position="1"/>
        <end position="47"/>
    </location>
</feature>
<protein>
    <recommendedName>
        <fullName evidence="2">Cadherin C-terminal catenin-binding domain-containing protein</fullName>
    </recommendedName>
</protein>
<reference evidence="3" key="1">
    <citation type="submission" date="2021-01" db="EMBL/GenBank/DDBJ databases">
        <authorList>
            <person name="Zahm M."/>
            <person name="Roques C."/>
            <person name="Cabau C."/>
            <person name="Klopp C."/>
            <person name="Donnadieu C."/>
            <person name="Jouanno E."/>
            <person name="Lampietro C."/>
            <person name="Louis A."/>
            <person name="Herpin A."/>
            <person name="Echchiki A."/>
            <person name="Berthelot C."/>
            <person name="Parey E."/>
            <person name="Roest-Crollius H."/>
            <person name="Braasch I."/>
            <person name="Postlethwait J."/>
            <person name="Bobe J."/>
            <person name="Montfort J."/>
            <person name="Bouchez O."/>
            <person name="Begum T."/>
            <person name="Mejri S."/>
            <person name="Adams A."/>
            <person name="Chen W.-J."/>
            <person name="Guiguen Y."/>
        </authorList>
    </citation>
    <scope>NUCLEOTIDE SEQUENCE</scope>
    <source>
        <tissue evidence="3">Blood</tissue>
    </source>
</reference>
<feature type="compositionally biased region" description="Low complexity" evidence="1">
    <location>
        <begin position="96"/>
        <end position="105"/>
    </location>
</feature>
<dbReference type="OrthoDB" id="9376432at2759"/>
<dbReference type="AlphaFoldDB" id="A0A8T3DYZ6"/>
<dbReference type="Pfam" id="PF15974">
    <property type="entry name" value="Cadherin_tail"/>
    <property type="match status" value="1"/>
</dbReference>
<dbReference type="InterPro" id="IPR031904">
    <property type="entry name" value="Cadherin_CBD"/>
</dbReference>
<organism evidence="3 4">
    <name type="scientific">Albula goreensis</name>
    <dbReference type="NCBI Taxonomy" id="1534307"/>
    <lineage>
        <taxon>Eukaryota</taxon>
        <taxon>Metazoa</taxon>
        <taxon>Chordata</taxon>
        <taxon>Craniata</taxon>
        <taxon>Vertebrata</taxon>
        <taxon>Euteleostomi</taxon>
        <taxon>Actinopterygii</taxon>
        <taxon>Neopterygii</taxon>
        <taxon>Teleostei</taxon>
        <taxon>Albuliformes</taxon>
        <taxon>Albulidae</taxon>
        <taxon>Albula</taxon>
    </lineage>
</organism>
<evidence type="ECO:0000313" key="3">
    <source>
        <dbReference type="EMBL" id="KAI1902539.1"/>
    </source>
</evidence>
<feature type="compositionally biased region" description="Polar residues" evidence="1">
    <location>
        <begin position="66"/>
        <end position="79"/>
    </location>
</feature>
<sequence length="139" mass="14890">MSFAAQKPPNDWNFPPNQRPGTSGAGPRGPEEAGVMAGTGPWPNPPTEAEQLQALMAAANEVSEATNTLGQRYNPQFTLQHMPPDYRQNVYIPGSTATLTANQQQPPQPALPQPPPPADTPKPAQTPASKKKSTKKDKK</sequence>
<name>A0A8T3DYZ6_9TELE</name>
<comment type="caution">
    <text evidence="3">The sequence shown here is derived from an EMBL/GenBank/DDBJ whole genome shotgun (WGS) entry which is preliminary data.</text>
</comment>
<feature type="compositionally biased region" description="Basic residues" evidence="1">
    <location>
        <begin position="129"/>
        <end position="139"/>
    </location>
</feature>
<evidence type="ECO:0000256" key="1">
    <source>
        <dbReference type="SAM" id="MobiDB-lite"/>
    </source>
</evidence>
<evidence type="ECO:0000259" key="2">
    <source>
        <dbReference type="Pfam" id="PF15974"/>
    </source>
</evidence>
<feature type="region of interest" description="Disordered" evidence="1">
    <location>
        <begin position="66"/>
        <end position="139"/>
    </location>
</feature>